<name>A0A438FX36_VITVI</name>
<dbReference type="CDD" id="cd09272">
    <property type="entry name" value="RNase_HI_RT_Ty1"/>
    <property type="match status" value="1"/>
</dbReference>
<evidence type="ECO:0000313" key="1">
    <source>
        <dbReference type="EMBL" id="RVW64498.1"/>
    </source>
</evidence>
<dbReference type="PANTHER" id="PTHR11439:SF491">
    <property type="entry name" value="INTEGRASE CATALYTIC DOMAIN-CONTAINING PROTEIN"/>
    <property type="match status" value="1"/>
</dbReference>
<accession>A0A438FX36</accession>
<protein>
    <submittedName>
        <fullName evidence="1">Retrovirus-related Pol polyprotein from transposon TNT 1-94</fullName>
    </submittedName>
</protein>
<gene>
    <name evidence="1" type="primary">POLX_1318</name>
    <name evidence="1" type="ORF">CK203_040399</name>
</gene>
<organism evidence="1 2">
    <name type="scientific">Vitis vinifera</name>
    <name type="common">Grape</name>
    <dbReference type="NCBI Taxonomy" id="29760"/>
    <lineage>
        <taxon>Eukaryota</taxon>
        <taxon>Viridiplantae</taxon>
        <taxon>Streptophyta</taxon>
        <taxon>Embryophyta</taxon>
        <taxon>Tracheophyta</taxon>
        <taxon>Spermatophyta</taxon>
        <taxon>Magnoliopsida</taxon>
        <taxon>eudicotyledons</taxon>
        <taxon>Gunneridae</taxon>
        <taxon>Pentapetalae</taxon>
        <taxon>rosids</taxon>
        <taxon>Vitales</taxon>
        <taxon>Vitaceae</taxon>
        <taxon>Viteae</taxon>
        <taxon>Vitis</taxon>
    </lineage>
</organism>
<sequence>MVNRYMSNPWKVYWQVVKKILRYLRGTSILGLLYGDGSIEHGVVESFVDSDFGGDVDKRRSLTGYVFTPWESAISWKANLQSIVAFSSTKEKYIVATKVVKEDLWLKGMINDLGINQKSMTIHYDSQSAIHLMKNHVYHERTKHIDVRMHFVWDMLAQGFVLMKKICTKSNIADMLTKVLPSNKFRLFLSLIGAVQE</sequence>
<comment type="caution">
    <text evidence="1">The sequence shown here is derived from an EMBL/GenBank/DDBJ whole genome shotgun (WGS) entry which is preliminary data.</text>
</comment>
<reference evidence="1 2" key="1">
    <citation type="journal article" date="2018" name="PLoS Genet.">
        <title>Population sequencing reveals clonal diversity and ancestral inbreeding in the grapevine cultivar Chardonnay.</title>
        <authorList>
            <person name="Roach M.J."/>
            <person name="Johnson D.L."/>
            <person name="Bohlmann J."/>
            <person name="van Vuuren H.J."/>
            <person name="Jones S.J."/>
            <person name="Pretorius I.S."/>
            <person name="Schmidt S.A."/>
            <person name="Borneman A.R."/>
        </authorList>
    </citation>
    <scope>NUCLEOTIDE SEQUENCE [LARGE SCALE GENOMIC DNA]</scope>
    <source>
        <strain evidence="2">cv. Chardonnay</strain>
        <tissue evidence="1">Leaf</tissue>
    </source>
</reference>
<dbReference type="PANTHER" id="PTHR11439">
    <property type="entry name" value="GAG-POL-RELATED RETROTRANSPOSON"/>
    <property type="match status" value="1"/>
</dbReference>
<proteinExistence type="predicted"/>
<dbReference type="Proteomes" id="UP000288805">
    <property type="component" value="Unassembled WGS sequence"/>
</dbReference>
<evidence type="ECO:0000313" key="2">
    <source>
        <dbReference type="Proteomes" id="UP000288805"/>
    </source>
</evidence>
<dbReference type="EMBL" id="QGNW01000719">
    <property type="protein sequence ID" value="RVW64498.1"/>
    <property type="molecule type" value="Genomic_DNA"/>
</dbReference>
<dbReference type="AlphaFoldDB" id="A0A438FX36"/>
<dbReference type="OrthoDB" id="418757at2759"/>